<dbReference type="InterPro" id="IPR035205">
    <property type="entry name" value="DUF5320"/>
</dbReference>
<accession>A0A4R2KKK7</accession>
<name>A0A4R2KKK7_9FIRM</name>
<evidence type="ECO:0000256" key="1">
    <source>
        <dbReference type="SAM" id="Coils"/>
    </source>
</evidence>
<proteinExistence type="predicted"/>
<evidence type="ECO:0000313" key="3">
    <source>
        <dbReference type="EMBL" id="TCO74541.1"/>
    </source>
</evidence>
<dbReference type="Proteomes" id="UP000294919">
    <property type="component" value="Unassembled WGS sequence"/>
</dbReference>
<keyword evidence="4" id="KW-1185">Reference proteome</keyword>
<gene>
    <name evidence="3" type="ORF">EV214_11217</name>
</gene>
<dbReference type="Pfam" id="PF17253">
    <property type="entry name" value="DUF5320"/>
    <property type="match status" value="1"/>
</dbReference>
<protein>
    <submittedName>
        <fullName evidence="3">Uncharacterized protein</fullName>
    </submittedName>
</protein>
<evidence type="ECO:0000313" key="4">
    <source>
        <dbReference type="Proteomes" id="UP000294919"/>
    </source>
</evidence>
<sequence>MPRLDGRGPNGMGSGTGRKRGHCNVVDGSVYGYGRGLGICRWMENSTLSEEELLEKQKTILENQLHAVKDKLNNNKNTGNRK</sequence>
<dbReference type="RefSeq" id="WP_132245239.1">
    <property type="nucleotide sequence ID" value="NZ_SLWV01000012.1"/>
</dbReference>
<reference evidence="3 4" key="1">
    <citation type="submission" date="2019-03" db="EMBL/GenBank/DDBJ databases">
        <title>Genomic Encyclopedia of Type Strains, Phase IV (KMG-IV): sequencing the most valuable type-strain genomes for metagenomic binning, comparative biology and taxonomic classification.</title>
        <authorList>
            <person name="Goeker M."/>
        </authorList>
    </citation>
    <scope>NUCLEOTIDE SEQUENCE [LARGE SCALE GENOMIC DNA]</scope>
    <source>
        <strain evidence="3 4">DSM 102940</strain>
    </source>
</reference>
<comment type="caution">
    <text evidence="3">The sequence shown here is derived from an EMBL/GenBank/DDBJ whole genome shotgun (WGS) entry which is preliminary data.</text>
</comment>
<feature type="coiled-coil region" evidence="1">
    <location>
        <begin position="51"/>
        <end position="78"/>
    </location>
</feature>
<dbReference type="AlphaFoldDB" id="A0A4R2KKK7"/>
<dbReference type="EMBL" id="SLWV01000012">
    <property type="protein sequence ID" value="TCO74541.1"/>
    <property type="molecule type" value="Genomic_DNA"/>
</dbReference>
<evidence type="ECO:0000256" key="2">
    <source>
        <dbReference type="SAM" id="MobiDB-lite"/>
    </source>
</evidence>
<feature type="region of interest" description="Disordered" evidence="2">
    <location>
        <begin position="1"/>
        <end position="21"/>
    </location>
</feature>
<organism evidence="3 4">
    <name type="scientific">Marinisporobacter balticus</name>
    <dbReference type="NCBI Taxonomy" id="2018667"/>
    <lineage>
        <taxon>Bacteria</taxon>
        <taxon>Bacillati</taxon>
        <taxon>Bacillota</taxon>
        <taxon>Clostridia</taxon>
        <taxon>Peptostreptococcales</taxon>
        <taxon>Thermotaleaceae</taxon>
        <taxon>Marinisporobacter</taxon>
    </lineage>
</organism>
<dbReference type="OrthoDB" id="9815278at2"/>
<keyword evidence="1" id="KW-0175">Coiled coil</keyword>